<reference evidence="5 6" key="1">
    <citation type="journal article" date="2014" name="Nat. Commun.">
        <title>Klebsormidium flaccidum genome reveals primary factors for plant terrestrial adaptation.</title>
        <authorList>
            <person name="Hori K."/>
            <person name="Maruyama F."/>
            <person name="Fujisawa T."/>
            <person name="Togashi T."/>
            <person name="Yamamoto N."/>
            <person name="Seo M."/>
            <person name="Sato S."/>
            <person name="Yamada T."/>
            <person name="Mori H."/>
            <person name="Tajima N."/>
            <person name="Moriyama T."/>
            <person name="Ikeuchi M."/>
            <person name="Watanabe M."/>
            <person name="Wada H."/>
            <person name="Kobayashi K."/>
            <person name="Saito M."/>
            <person name="Masuda T."/>
            <person name="Sasaki-Sekimoto Y."/>
            <person name="Mashiguchi K."/>
            <person name="Awai K."/>
            <person name="Shimojima M."/>
            <person name="Masuda S."/>
            <person name="Iwai M."/>
            <person name="Nobusawa T."/>
            <person name="Narise T."/>
            <person name="Kondo S."/>
            <person name="Saito H."/>
            <person name="Sato R."/>
            <person name="Murakawa M."/>
            <person name="Ihara Y."/>
            <person name="Oshima-Yamada Y."/>
            <person name="Ohtaka K."/>
            <person name="Satoh M."/>
            <person name="Sonobe K."/>
            <person name="Ishii M."/>
            <person name="Ohtani R."/>
            <person name="Kanamori-Sato M."/>
            <person name="Honoki R."/>
            <person name="Miyazaki D."/>
            <person name="Mochizuki H."/>
            <person name="Umetsu J."/>
            <person name="Higashi K."/>
            <person name="Shibata D."/>
            <person name="Kamiya Y."/>
            <person name="Sato N."/>
            <person name="Nakamura Y."/>
            <person name="Tabata S."/>
            <person name="Ida S."/>
            <person name="Kurokawa K."/>
            <person name="Ohta H."/>
        </authorList>
    </citation>
    <scope>NUCLEOTIDE SEQUENCE [LARGE SCALE GENOMIC DNA]</scope>
    <source>
        <strain evidence="5 6">NIES-2285</strain>
    </source>
</reference>
<dbReference type="SUPFAM" id="SSF51735">
    <property type="entry name" value="NAD(P)-binding Rossmann-fold domains"/>
    <property type="match status" value="1"/>
</dbReference>
<keyword evidence="3" id="KW-0560">Oxidoreductase</keyword>
<dbReference type="Gene3D" id="3.40.50.720">
    <property type="entry name" value="NAD(P)-binding Rossmann-like Domain"/>
    <property type="match status" value="1"/>
</dbReference>
<comment type="similarity">
    <text evidence="1 4">Belongs to the short-chain dehydrogenases/reductases (SDR) family.</text>
</comment>
<dbReference type="GO" id="GO:0016491">
    <property type="term" value="F:oxidoreductase activity"/>
    <property type="evidence" value="ECO:0000318"/>
    <property type="project" value="GO_Central"/>
</dbReference>
<protein>
    <submittedName>
        <fullName evidence="5">NAD(P)-binding Rossmann-fold superfamily protein</fullName>
    </submittedName>
</protein>
<dbReference type="CDD" id="cd05324">
    <property type="entry name" value="carb_red_PTCR-like_SDR_c"/>
    <property type="match status" value="1"/>
</dbReference>
<dbReference type="PRINTS" id="PR00081">
    <property type="entry name" value="GDHRDH"/>
</dbReference>
<evidence type="ECO:0000256" key="2">
    <source>
        <dbReference type="ARBA" id="ARBA00022857"/>
    </source>
</evidence>
<accession>A0A1Y1I5N8</accession>
<evidence type="ECO:0000313" key="6">
    <source>
        <dbReference type="Proteomes" id="UP000054558"/>
    </source>
</evidence>
<dbReference type="InterPro" id="IPR002347">
    <property type="entry name" value="SDR_fam"/>
</dbReference>
<dbReference type="Pfam" id="PF00106">
    <property type="entry name" value="adh_short"/>
    <property type="match status" value="2"/>
</dbReference>
<dbReference type="PANTHER" id="PTHR43963:SF6">
    <property type="entry name" value="CHAIN DEHYDROGENASE FAMILY PROTEIN, PUTATIVE (AFU_ORTHOLOGUE AFUA_3G15350)-RELATED"/>
    <property type="match status" value="1"/>
</dbReference>
<evidence type="ECO:0000313" key="5">
    <source>
        <dbReference type="EMBL" id="GAQ84026.1"/>
    </source>
</evidence>
<dbReference type="STRING" id="105231.A0A1Y1I5N8"/>
<keyword evidence="2" id="KW-0521">NADP</keyword>
<proteinExistence type="inferred from homology"/>
<dbReference type="AlphaFoldDB" id="A0A1Y1I5N8"/>
<dbReference type="InterPro" id="IPR020904">
    <property type="entry name" value="Sc_DH/Rdtase_CS"/>
</dbReference>
<sequence>MKSHSAEGSGNDVALLSQHGAMLTRKTLVNRVTGRQPSYATSAEMEDWKKHATAVVTGANKGIGFAIAKKLGKEGVTTILTARNPELGAAAQKQLKEEGVDVEFHQLDISDKDSVKSFAKWLEKEHGGLDILVNNAGFAFKGNTFGANEARQTNAINYFGTRNVTQELLPLLKKSSAGARVVTVGSRAGTLSILSPELQRKFSDPELTLEQLDQLMNEFPNQIEAGTYKQNGWPASMYGVSKVGVAAFNRILARDLAKRGDDGKVLVNVCCPGYVNTDMSSHRGYKTIDEGADTPVWLALQPPDGPSGRFFTDRRDVGY</sequence>
<keyword evidence="6" id="KW-1185">Reference proteome</keyword>
<dbReference type="Proteomes" id="UP000054558">
    <property type="component" value="Unassembled WGS sequence"/>
</dbReference>
<dbReference type="OMA" id="EIVETWP"/>
<organism evidence="5 6">
    <name type="scientific">Klebsormidium nitens</name>
    <name type="common">Green alga</name>
    <name type="synonym">Ulothrix nitens</name>
    <dbReference type="NCBI Taxonomy" id="105231"/>
    <lineage>
        <taxon>Eukaryota</taxon>
        <taxon>Viridiplantae</taxon>
        <taxon>Streptophyta</taxon>
        <taxon>Klebsormidiophyceae</taxon>
        <taxon>Klebsormidiales</taxon>
        <taxon>Klebsormidiaceae</taxon>
        <taxon>Klebsormidium</taxon>
    </lineage>
</organism>
<dbReference type="GO" id="GO:0016616">
    <property type="term" value="F:oxidoreductase activity, acting on the CH-OH group of donors, NAD or NADP as acceptor"/>
    <property type="evidence" value="ECO:0007669"/>
    <property type="project" value="InterPro"/>
</dbReference>
<dbReference type="OrthoDB" id="1933717at2759"/>
<evidence type="ECO:0000256" key="1">
    <source>
        <dbReference type="ARBA" id="ARBA00006484"/>
    </source>
</evidence>
<dbReference type="EMBL" id="DF237122">
    <property type="protein sequence ID" value="GAQ84026.1"/>
    <property type="molecule type" value="Genomic_DNA"/>
</dbReference>
<dbReference type="InterPro" id="IPR045313">
    <property type="entry name" value="CBR1-like"/>
</dbReference>
<dbReference type="PRINTS" id="PR00080">
    <property type="entry name" value="SDRFAMILY"/>
</dbReference>
<name>A0A1Y1I5N8_KLENI</name>
<evidence type="ECO:0000256" key="3">
    <source>
        <dbReference type="ARBA" id="ARBA00023002"/>
    </source>
</evidence>
<gene>
    <name evidence="5" type="ORF">KFL_001730190</name>
</gene>
<dbReference type="PROSITE" id="PS00061">
    <property type="entry name" value="ADH_SHORT"/>
    <property type="match status" value="1"/>
</dbReference>
<evidence type="ECO:0000256" key="4">
    <source>
        <dbReference type="RuleBase" id="RU000363"/>
    </source>
</evidence>
<dbReference type="InterPro" id="IPR036291">
    <property type="entry name" value="NAD(P)-bd_dom_sf"/>
</dbReference>
<dbReference type="PANTHER" id="PTHR43963">
    <property type="entry name" value="CARBONYL REDUCTASE 1-RELATED"/>
    <property type="match status" value="1"/>
</dbReference>